<comment type="caution">
    <text evidence="2">The sequence shown here is derived from an EMBL/GenBank/DDBJ whole genome shotgun (WGS) entry which is preliminary data.</text>
</comment>
<dbReference type="RefSeq" id="WP_158653117.1">
    <property type="nucleotide sequence ID" value="NZ_FZMF01000040.1"/>
</dbReference>
<keyword evidence="1" id="KW-0732">Signal</keyword>
<name>A0ABV7ZHJ6_9HELI</name>
<feature type="chain" id="PRO_5046791493" evidence="1">
    <location>
        <begin position="27"/>
        <end position="340"/>
    </location>
</feature>
<keyword evidence="3" id="KW-1185">Reference proteome</keyword>
<proteinExistence type="predicted"/>
<accession>A0ABV7ZHJ6</accession>
<reference evidence="3" key="1">
    <citation type="journal article" date="2019" name="Int. J. Syst. Evol. Microbiol.">
        <title>The Global Catalogue of Microorganisms (GCM) 10K type strain sequencing project: providing services to taxonomists for standard genome sequencing and annotation.</title>
        <authorList>
            <consortium name="The Broad Institute Genomics Platform"/>
            <consortium name="The Broad Institute Genome Sequencing Center for Infectious Disease"/>
            <person name="Wu L."/>
            <person name="Ma J."/>
        </authorList>
    </citation>
    <scope>NUCLEOTIDE SEQUENCE [LARGE SCALE GENOMIC DNA]</scope>
    <source>
        <strain evidence="3">CCUG 53816</strain>
    </source>
</reference>
<dbReference type="EMBL" id="JBHRZO010000001">
    <property type="protein sequence ID" value="MFC3846962.1"/>
    <property type="molecule type" value="Genomic_DNA"/>
</dbReference>
<evidence type="ECO:0000313" key="3">
    <source>
        <dbReference type="Proteomes" id="UP001595783"/>
    </source>
</evidence>
<feature type="signal peptide" evidence="1">
    <location>
        <begin position="1"/>
        <end position="26"/>
    </location>
</feature>
<organism evidence="2 3">
    <name type="scientific">Helicobacter baculiformis</name>
    <dbReference type="NCBI Taxonomy" id="427351"/>
    <lineage>
        <taxon>Bacteria</taxon>
        <taxon>Pseudomonadati</taxon>
        <taxon>Campylobacterota</taxon>
        <taxon>Epsilonproteobacteria</taxon>
        <taxon>Campylobacterales</taxon>
        <taxon>Helicobacteraceae</taxon>
        <taxon>Helicobacter</taxon>
    </lineage>
</organism>
<evidence type="ECO:0000313" key="2">
    <source>
        <dbReference type="EMBL" id="MFC3846962.1"/>
    </source>
</evidence>
<evidence type="ECO:0000256" key="1">
    <source>
        <dbReference type="SAM" id="SignalP"/>
    </source>
</evidence>
<protein>
    <submittedName>
        <fullName evidence="2">Uncharacterized protein</fullName>
    </submittedName>
</protein>
<sequence>MRWVLFLSVAWLQAAAVITLDTQANAKLATSNANESTMIAKLQESLQLYGQLITHAQAKLAKLNQLQGLLERAEEFTHARTLPPRDSMLASLHDQIAQLQKYQAHLNTLTKRYRTLVQHKRMRLESQCPWLDFERGVIVQHSSQEAQEAQAFLNTLQENPDHAMLDGSVLATLLCEYSLKTRTRHTHRTQVQEMQTALLDGDFKRYHTLQQGYTQARLESENAQSKHTQAILATLTKRTEQIRQFLAPATLQTRLYALNNTLKTQLQGAKDSNAQARAYSQYRQQAQALQLELLLELTRQLHFLNETMAMNTALMSHTIARSNTLNFKLNAYGFPELGTP</sequence>
<gene>
    <name evidence="2" type="ORF">ACFOPX_00215</name>
</gene>
<dbReference type="Proteomes" id="UP001595783">
    <property type="component" value="Unassembled WGS sequence"/>
</dbReference>